<dbReference type="SMART" id="SM00195">
    <property type="entry name" value="DSPc"/>
    <property type="match status" value="1"/>
</dbReference>
<dbReference type="PROSITE" id="PS00383">
    <property type="entry name" value="TYR_PHOSPHATASE_1"/>
    <property type="match status" value="1"/>
</dbReference>
<dbReference type="GO" id="GO:0008330">
    <property type="term" value="F:protein tyrosine/threonine phosphatase activity"/>
    <property type="evidence" value="ECO:0007669"/>
    <property type="project" value="TreeGrafter"/>
</dbReference>
<evidence type="ECO:0000313" key="8">
    <source>
        <dbReference type="EMBL" id="KAF6237210.1"/>
    </source>
</evidence>
<protein>
    <recommendedName>
        <fullName evidence="2">protein-tyrosine-phosphatase</fullName>
        <ecNumber evidence="2">3.1.3.48</ecNumber>
    </recommendedName>
</protein>
<dbReference type="GO" id="GO:0033550">
    <property type="term" value="F:MAP kinase tyrosine phosphatase activity"/>
    <property type="evidence" value="ECO:0007669"/>
    <property type="project" value="TreeGrafter"/>
</dbReference>
<feature type="region of interest" description="Disordered" evidence="5">
    <location>
        <begin position="623"/>
        <end position="758"/>
    </location>
</feature>
<feature type="compositionally biased region" description="Polar residues" evidence="5">
    <location>
        <begin position="710"/>
        <end position="729"/>
    </location>
</feature>
<feature type="compositionally biased region" description="Polar residues" evidence="5">
    <location>
        <begin position="219"/>
        <end position="228"/>
    </location>
</feature>
<feature type="region of interest" description="Disordered" evidence="5">
    <location>
        <begin position="901"/>
        <end position="933"/>
    </location>
</feature>
<dbReference type="PANTHER" id="PTHR10159">
    <property type="entry name" value="DUAL SPECIFICITY PROTEIN PHOSPHATASE"/>
    <property type="match status" value="1"/>
</dbReference>
<dbReference type="PANTHER" id="PTHR10159:SF519">
    <property type="entry name" value="DUAL SPECIFICITY PROTEIN PHOSPHATASE MPK3"/>
    <property type="match status" value="1"/>
</dbReference>
<proteinExistence type="inferred from homology"/>
<gene>
    <name evidence="8" type="ORF">HO173_004678</name>
</gene>
<evidence type="ECO:0000256" key="1">
    <source>
        <dbReference type="ARBA" id="ARBA00008601"/>
    </source>
</evidence>
<dbReference type="InterPro" id="IPR000387">
    <property type="entry name" value="Tyr_Pase_dom"/>
</dbReference>
<evidence type="ECO:0000256" key="4">
    <source>
        <dbReference type="ARBA" id="ARBA00022912"/>
    </source>
</evidence>
<dbReference type="InterPro" id="IPR029021">
    <property type="entry name" value="Prot-tyrosine_phosphatase-like"/>
</dbReference>
<organism evidence="8 9">
    <name type="scientific">Letharia columbiana</name>
    <dbReference type="NCBI Taxonomy" id="112416"/>
    <lineage>
        <taxon>Eukaryota</taxon>
        <taxon>Fungi</taxon>
        <taxon>Dikarya</taxon>
        <taxon>Ascomycota</taxon>
        <taxon>Pezizomycotina</taxon>
        <taxon>Lecanoromycetes</taxon>
        <taxon>OSLEUM clade</taxon>
        <taxon>Lecanoromycetidae</taxon>
        <taxon>Lecanorales</taxon>
        <taxon>Lecanorineae</taxon>
        <taxon>Parmeliaceae</taxon>
        <taxon>Letharia</taxon>
    </lineage>
</organism>
<comment type="caution">
    <text evidence="8">The sequence shown here is derived from an EMBL/GenBank/DDBJ whole genome shotgun (WGS) entry which is preliminary data.</text>
</comment>
<evidence type="ECO:0000256" key="2">
    <source>
        <dbReference type="ARBA" id="ARBA00013064"/>
    </source>
</evidence>
<feature type="compositionally biased region" description="Basic and acidic residues" evidence="5">
    <location>
        <begin position="815"/>
        <end position="833"/>
    </location>
</feature>
<dbReference type="CDD" id="cd14521">
    <property type="entry name" value="DSP_fungal_SDP1-like"/>
    <property type="match status" value="1"/>
</dbReference>
<dbReference type="GO" id="GO:0005829">
    <property type="term" value="C:cytosol"/>
    <property type="evidence" value="ECO:0007669"/>
    <property type="project" value="TreeGrafter"/>
</dbReference>
<comment type="similarity">
    <text evidence="1">Belongs to the protein-tyrosine phosphatase family. Non-receptor class dual specificity subfamily.</text>
</comment>
<feature type="compositionally biased region" description="Basic and acidic residues" evidence="5">
    <location>
        <begin position="741"/>
        <end position="751"/>
    </location>
</feature>
<name>A0A8H6L699_9LECA</name>
<feature type="domain" description="Tyrosine-protein phosphatase" evidence="6">
    <location>
        <begin position="456"/>
        <end position="605"/>
    </location>
</feature>
<dbReference type="InterPro" id="IPR016130">
    <property type="entry name" value="Tyr_Pase_AS"/>
</dbReference>
<dbReference type="GeneID" id="59286342"/>
<feature type="compositionally biased region" description="Polar residues" evidence="5">
    <location>
        <begin position="336"/>
        <end position="345"/>
    </location>
</feature>
<sequence>MDVTAHPLLQTTTFSIDGLHTSLPDFQTSRNSNVFPSKGALGLEVAYGSRQHYPSAKRCSPTNSPGSSMPVATSSQSLLASLPSFMSVFGNGPDRLETNEGDAAATTSQGRTSKRPLNIAQPAPPTIRRDSTSTFESTESSPTTTISTVGSSLTEPSPRSPPETPDSSSPLTSFKNLRTNSVPNNQAEMECRDPFSSSFPTLPGVERADSPNKKMRNMKNLSVNTSASNRTGLQLPKLGLSNPPQASTNAFSAPPTPAFIVPPKLPRKKPSTLPLMITTPDSSTSGQDRPSAALQSPSDPQIRTLRLLRTSSNGALFSPTVAPEGGMRLPPFAAPATSSRPSTTGGRIGKVRPPLSVSPLSSFDNPTSSPITRQTLDHVQEETDYEPPLSQEVKSPAYPQGPVCIYDPHVYLYLEPSHVEAREFDVILNVAREVLNPFLAAVEKDAQPRKEGAEIQGAPNADNAYLAGRDSVPEPQTAVSEKSFASALEAQIEDASMTAPGTPKAFRPEPEYIHVPWDHNTNVVDDLLRLCELIDNRVRQNKRVLVHCQCGVSRSASLVVAYGLYKNPQLTVQEAYDAVKFRSRWIGPNMNLIYQLSEFKSKLIRTHPMGTAAWHSWRALGSGRSNPNATVNPNSDSGLPSSSGLRSPPQKSLSAPSQIGRDTRSSSFSPPSSAQLMPTSSGDITPGPSSAPPDMQWSPGQRSPALESDAVSSYAQPLPTSASPPNISDSDTEMVLSPSTMEREGIEEKEAPAPVGGVANDLQEVAKDLANNERNPTDMSLPKMNFGPEITMSLPSFDESFGEKEAVPVAGMKQELQHEASDSDKTPDNKEESAPISPPRFLELVTENLRFQSPTSLAIKETGMTLSPVLPTATVSAPSPTLPAGFSSLLSRRQGPLGLRQLPLRQGQSPPQLTTAQPSPRAIDPDVPQTPSLLSPRAAEFTASPFHRTSAGDLAGSSVFEQGLMSPGLKEEDPRSPHQIGEAPITRSIFDMI</sequence>
<dbReference type="InterPro" id="IPR020422">
    <property type="entry name" value="TYR_PHOSPHATASE_DUAL_dom"/>
</dbReference>
<dbReference type="GO" id="GO:0005634">
    <property type="term" value="C:nucleus"/>
    <property type="evidence" value="ECO:0007669"/>
    <property type="project" value="TreeGrafter"/>
</dbReference>
<dbReference type="GO" id="GO:0043409">
    <property type="term" value="P:negative regulation of MAPK cascade"/>
    <property type="evidence" value="ECO:0007669"/>
    <property type="project" value="TreeGrafter"/>
</dbReference>
<dbReference type="PROSITE" id="PS50054">
    <property type="entry name" value="TYR_PHOSPHATASE_DUAL"/>
    <property type="match status" value="1"/>
</dbReference>
<keyword evidence="9" id="KW-1185">Reference proteome</keyword>
<feature type="region of interest" description="Disordered" evidence="5">
    <location>
        <begin position="948"/>
        <end position="987"/>
    </location>
</feature>
<dbReference type="SUPFAM" id="SSF52799">
    <property type="entry name" value="(Phosphotyrosine protein) phosphatases II"/>
    <property type="match status" value="1"/>
</dbReference>
<feature type="region of interest" description="Disordered" evidence="5">
    <location>
        <begin position="316"/>
        <end position="371"/>
    </location>
</feature>
<evidence type="ECO:0000256" key="5">
    <source>
        <dbReference type="SAM" id="MobiDB-lite"/>
    </source>
</evidence>
<feature type="compositionally biased region" description="Polar residues" evidence="5">
    <location>
        <begin position="279"/>
        <end position="301"/>
    </location>
</feature>
<dbReference type="Proteomes" id="UP000578531">
    <property type="component" value="Unassembled WGS sequence"/>
</dbReference>
<feature type="compositionally biased region" description="Low complexity" evidence="5">
    <location>
        <begin position="132"/>
        <end position="157"/>
    </location>
</feature>
<dbReference type="AlphaFoldDB" id="A0A8H6L699"/>
<dbReference type="InterPro" id="IPR000340">
    <property type="entry name" value="Dual-sp_phosphatase_cat-dom"/>
</dbReference>
<feature type="compositionally biased region" description="Polar residues" evidence="5">
    <location>
        <begin position="174"/>
        <end position="187"/>
    </location>
</feature>
<feature type="compositionally biased region" description="Low complexity" evidence="5">
    <location>
        <begin position="901"/>
        <end position="913"/>
    </location>
</feature>
<dbReference type="Gene3D" id="3.90.190.10">
    <property type="entry name" value="Protein tyrosine phosphatase superfamily"/>
    <property type="match status" value="1"/>
</dbReference>
<reference evidence="8 9" key="1">
    <citation type="journal article" date="2020" name="Genomics">
        <title>Complete, high-quality genomes from long-read metagenomic sequencing of two wolf lichen thalli reveals enigmatic genome architecture.</title>
        <authorList>
            <person name="McKenzie S.K."/>
            <person name="Walston R.F."/>
            <person name="Allen J.L."/>
        </authorList>
    </citation>
    <scope>NUCLEOTIDE SEQUENCE [LARGE SCALE GENOMIC DNA]</scope>
    <source>
        <strain evidence="8">WasteWater2</strain>
    </source>
</reference>
<feature type="compositionally biased region" description="Polar residues" evidence="5">
    <location>
        <begin position="674"/>
        <end position="683"/>
    </location>
</feature>
<dbReference type="Pfam" id="PF00782">
    <property type="entry name" value="DSPc"/>
    <property type="match status" value="1"/>
</dbReference>
<evidence type="ECO:0000259" key="7">
    <source>
        <dbReference type="PROSITE" id="PS50056"/>
    </source>
</evidence>
<dbReference type="EC" id="3.1.3.48" evidence="2"/>
<dbReference type="RefSeq" id="XP_037166538.1">
    <property type="nucleotide sequence ID" value="XM_037306600.1"/>
</dbReference>
<dbReference type="PROSITE" id="PS50056">
    <property type="entry name" value="TYR_PHOSPHATASE_2"/>
    <property type="match status" value="1"/>
</dbReference>
<feature type="region of interest" description="Disordered" evidence="5">
    <location>
        <begin position="808"/>
        <end position="847"/>
    </location>
</feature>
<feature type="region of interest" description="Disordered" evidence="5">
    <location>
        <begin position="265"/>
        <end position="301"/>
    </location>
</feature>
<dbReference type="EMBL" id="JACCJC010000015">
    <property type="protein sequence ID" value="KAF6237210.1"/>
    <property type="molecule type" value="Genomic_DNA"/>
</dbReference>
<evidence type="ECO:0000256" key="3">
    <source>
        <dbReference type="ARBA" id="ARBA00022801"/>
    </source>
</evidence>
<dbReference type="GO" id="GO:0017017">
    <property type="term" value="F:MAP kinase tyrosine/serine/threonine phosphatase activity"/>
    <property type="evidence" value="ECO:0007669"/>
    <property type="project" value="TreeGrafter"/>
</dbReference>
<keyword evidence="3" id="KW-0378">Hydrolase</keyword>
<accession>A0A8H6L699</accession>
<keyword evidence="4" id="KW-0904">Protein phosphatase</keyword>
<feature type="compositionally biased region" description="Low complexity" evidence="5">
    <location>
        <begin position="632"/>
        <end position="649"/>
    </location>
</feature>
<feature type="domain" description="Tyrosine specific protein phosphatases" evidence="7">
    <location>
        <begin position="525"/>
        <end position="580"/>
    </location>
</feature>
<evidence type="ECO:0000313" key="9">
    <source>
        <dbReference type="Proteomes" id="UP000578531"/>
    </source>
</evidence>
<dbReference type="OrthoDB" id="426001at2759"/>
<feature type="compositionally biased region" description="Low complexity" evidence="5">
    <location>
        <begin position="353"/>
        <end position="362"/>
    </location>
</feature>
<evidence type="ECO:0000259" key="6">
    <source>
        <dbReference type="PROSITE" id="PS50054"/>
    </source>
</evidence>
<feature type="region of interest" description="Disordered" evidence="5">
    <location>
        <begin position="91"/>
        <end position="228"/>
    </location>
</feature>